<dbReference type="Proteomes" id="UP000003233">
    <property type="component" value="Unassembled WGS sequence"/>
</dbReference>
<keyword evidence="1" id="KW-0238">DNA-binding</keyword>
<dbReference type="PROSITE" id="PS51740">
    <property type="entry name" value="SPOVT_ABRB"/>
    <property type="match status" value="1"/>
</dbReference>
<reference evidence="3 4" key="1">
    <citation type="submission" date="2012-07" db="EMBL/GenBank/DDBJ databases">
        <title>The Genome Sequence of Fusobacterium ulcerans 12_1B.</title>
        <authorList>
            <consortium name="The Broad Institute Genome Sequencing Platform"/>
            <person name="Earl A."/>
            <person name="Ward D."/>
            <person name="Feldgarden M."/>
            <person name="Gevers D."/>
            <person name="Strauss J."/>
            <person name="Ambrose C.E."/>
            <person name="Allen-Vercoe E."/>
            <person name="Walker B."/>
            <person name="Young S.K."/>
            <person name="Zeng Q."/>
            <person name="Gargeya S."/>
            <person name="Fitzgerald M."/>
            <person name="Haas B."/>
            <person name="Abouelleil A."/>
            <person name="Alvarado L."/>
            <person name="Arachchi H.M."/>
            <person name="Berlin A.M."/>
            <person name="Chapman S.B."/>
            <person name="Goldberg J."/>
            <person name="Griggs A."/>
            <person name="Gujja S."/>
            <person name="Hansen M."/>
            <person name="Howarth C."/>
            <person name="Imamovic A."/>
            <person name="Larimer J."/>
            <person name="McCowen C."/>
            <person name="Montmayeur A."/>
            <person name="Murphy C."/>
            <person name="Neiman D."/>
            <person name="Pearson M."/>
            <person name="Priest M."/>
            <person name="Roberts A."/>
            <person name="Saif S."/>
            <person name="Shea T."/>
            <person name="Sisk P."/>
            <person name="Sykes S."/>
            <person name="Wortman J."/>
            <person name="Nusbaum C."/>
            <person name="Birren B."/>
        </authorList>
    </citation>
    <scope>NUCLEOTIDE SEQUENCE [LARGE SCALE GENOMIC DNA]</scope>
    <source>
        <strain evidence="3 4">12_1B</strain>
    </source>
</reference>
<name>H1PNW9_9FUSO</name>
<keyword evidence="4" id="KW-1185">Reference proteome</keyword>
<evidence type="ECO:0000313" key="3">
    <source>
        <dbReference type="EMBL" id="EHO85188.1"/>
    </source>
</evidence>
<protein>
    <recommendedName>
        <fullName evidence="2">SpoVT-AbrB domain-containing protein</fullName>
    </recommendedName>
</protein>
<dbReference type="GO" id="GO:0003677">
    <property type="term" value="F:DNA binding"/>
    <property type="evidence" value="ECO:0007669"/>
    <property type="project" value="UniProtKB-UniRule"/>
</dbReference>
<proteinExistence type="predicted"/>
<organism evidence="3 4">
    <name type="scientific">Fusobacterium ulcerans 12-1B</name>
    <dbReference type="NCBI Taxonomy" id="457404"/>
    <lineage>
        <taxon>Bacteria</taxon>
        <taxon>Fusobacteriati</taxon>
        <taxon>Fusobacteriota</taxon>
        <taxon>Fusobacteriia</taxon>
        <taxon>Fusobacteriales</taxon>
        <taxon>Fusobacteriaceae</taxon>
        <taxon>Fusobacterium</taxon>
    </lineage>
</organism>
<dbReference type="AlphaFoldDB" id="H1PNW9"/>
<dbReference type="InterPro" id="IPR037914">
    <property type="entry name" value="SpoVT-AbrB_sf"/>
</dbReference>
<sequence length="112" mass="12742">MSTNILEMNKTISISSKNQITIPTKLMEFLGFGKEAKIRTDGNSLIITPLREDNFNFSDLLLEDLIMEGYEGEELLKEFRLRTAKIKPALKEIIKEAETNTVTTKDIFGDDL</sequence>
<evidence type="ECO:0000313" key="4">
    <source>
        <dbReference type="Proteomes" id="UP000003233"/>
    </source>
</evidence>
<dbReference type="SUPFAM" id="SSF89447">
    <property type="entry name" value="AbrB/MazE/MraZ-like"/>
    <property type="match status" value="1"/>
</dbReference>
<dbReference type="PATRIC" id="fig|457404.5.peg.1116"/>
<dbReference type="BioCyc" id="FSP457404-HMP:GTSQ-113-MONOMER"/>
<accession>H1PNW9</accession>
<evidence type="ECO:0000259" key="2">
    <source>
        <dbReference type="PROSITE" id="PS51740"/>
    </source>
</evidence>
<dbReference type="RefSeq" id="WP_008695394.1">
    <property type="nucleotide sequence ID" value="NZ_KE161007.1"/>
</dbReference>
<dbReference type="HOGENOM" id="CLU_151805_0_0_0"/>
<evidence type="ECO:0000256" key="1">
    <source>
        <dbReference type="PROSITE-ProRule" id="PRU01076"/>
    </source>
</evidence>
<feature type="domain" description="SpoVT-AbrB" evidence="2">
    <location>
        <begin position="9"/>
        <end position="52"/>
    </location>
</feature>
<dbReference type="EMBL" id="AGWJ02000006">
    <property type="protein sequence ID" value="EHO85188.1"/>
    <property type="molecule type" value="Genomic_DNA"/>
</dbReference>
<gene>
    <name evidence="3" type="ORF">HMPREF0402_00112</name>
</gene>
<comment type="caution">
    <text evidence="3">The sequence shown here is derived from an EMBL/GenBank/DDBJ whole genome shotgun (WGS) entry which is preliminary data.</text>
</comment>
<dbReference type="InterPro" id="IPR007159">
    <property type="entry name" value="SpoVT-AbrB_dom"/>
</dbReference>